<dbReference type="InterPro" id="IPR023393">
    <property type="entry name" value="START-like_dom_sf"/>
</dbReference>
<dbReference type="SUPFAM" id="SSF55961">
    <property type="entry name" value="Bet v1-like"/>
    <property type="match status" value="1"/>
</dbReference>
<dbReference type="OrthoDB" id="3695445at2"/>
<dbReference type="STRING" id="204669.Acid345_0812"/>
<evidence type="ECO:0000256" key="3">
    <source>
        <dbReference type="SAM" id="Phobius"/>
    </source>
</evidence>
<dbReference type="KEGG" id="aba:Acid345_0812"/>
<keyword evidence="3" id="KW-0812">Transmembrane</keyword>
<evidence type="ECO:0000256" key="1">
    <source>
        <dbReference type="ARBA" id="ARBA00008918"/>
    </source>
</evidence>
<evidence type="ECO:0000259" key="4">
    <source>
        <dbReference type="Pfam" id="PF03364"/>
    </source>
</evidence>
<dbReference type="CDD" id="cd07817">
    <property type="entry name" value="SRPBCC_8"/>
    <property type="match status" value="1"/>
</dbReference>
<comment type="similarity">
    <text evidence="1">Belongs to the ribosome association toxin RatA family.</text>
</comment>
<evidence type="ECO:0000313" key="6">
    <source>
        <dbReference type="Proteomes" id="UP000002432"/>
    </source>
</evidence>
<dbReference type="InterPro" id="IPR005031">
    <property type="entry name" value="COQ10_START"/>
</dbReference>
<dbReference type="Proteomes" id="UP000002432">
    <property type="component" value="Chromosome"/>
</dbReference>
<dbReference type="EnsemblBacteria" id="ABF39817">
    <property type="protein sequence ID" value="ABF39817"/>
    <property type="gene ID" value="Acid345_0812"/>
</dbReference>
<reference evidence="5 6" key="1">
    <citation type="journal article" date="2009" name="Appl. Environ. Microbiol.">
        <title>Three genomes from the phylum Acidobacteria provide insight into the lifestyles of these microorganisms in soils.</title>
        <authorList>
            <person name="Ward N.L."/>
            <person name="Challacombe J.F."/>
            <person name="Janssen P.H."/>
            <person name="Henrissat B."/>
            <person name="Coutinho P.M."/>
            <person name="Wu M."/>
            <person name="Xie G."/>
            <person name="Haft D.H."/>
            <person name="Sait M."/>
            <person name="Badger J."/>
            <person name="Barabote R.D."/>
            <person name="Bradley B."/>
            <person name="Brettin T.S."/>
            <person name="Brinkac L.M."/>
            <person name="Bruce D."/>
            <person name="Creasy T."/>
            <person name="Daugherty S.C."/>
            <person name="Davidsen T.M."/>
            <person name="DeBoy R.T."/>
            <person name="Detter J.C."/>
            <person name="Dodson R.J."/>
            <person name="Durkin A.S."/>
            <person name="Ganapathy A."/>
            <person name="Gwinn-Giglio M."/>
            <person name="Han C.S."/>
            <person name="Khouri H."/>
            <person name="Kiss H."/>
            <person name="Kothari S.P."/>
            <person name="Madupu R."/>
            <person name="Nelson K.E."/>
            <person name="Nelson W.C."/>
            <person name="Paulsen I."/>
            <person name="Penn K."/>
            <person name="Ren Q."/>
            <person name="Rosovitz M.J."/>
            <person name="Selengut J.D."/>
            <person name="Shrivastava S."/>
            <person name="Sullivan S.A."/>
            <person name="Tapia R."/>
            <person name="Thompson L.S."/>
            <person name="Watkins K.L."/>
            <person name="Yang Q."/>
            <person name="Yu C."/>
            <person name="Zafar N."/>
            <person name="Zhou L."/>
            <person name="Kuske C.R."/>
        </authorList>
    </citation>
    <scope>NUCLEOTIDE SEQUENCE [LARGE SCALE GENOMIC DNA]</scope>
    <source>
        <strain evidence="5 6">Ellin345</strain>
    </source>
</reference>
<dbReference type="PANTHER" id="PTHR33824:SF7">
    <property type="entry name" value="POLYKETIDE CYCLASE_DEHYDRASE AND LIPID TRANSPORT SUPERFAMILY PROTEIN"/>
    <property type="match status" value="1"/>
</dbReference>
<keyword evidence="3" id="KW-0472">Membrane</keyword>
<feature type="compositionally biased region" description="Basic and acidic residues" evidence="2">
    <location>
        <begin position="196"/>
        <end position="217"/>
    </location>
</feature>
<keyword evidence="6" id="KW-1185">Reference proteome</keyword>
<evidence type="ECO:0000313" key="5">
    <source>
        <dbReference type="EMBL" id="ABF39817.1"/>
    </source>
</evidence>
<evidence type="ECO:0000256" key="2">
    <source>
        <dbReference type="SAM" id="MobiDB-lite"/>
    </source>
</evidence>
<dbReference type="InterPro" id="IPR047137">
    <property type="entry name" value="ORF3"/>
</dbReference>
<dbReference type="Pfam" id="PF03364">
    <property type="entry name" value="Polyketide_cyc"/>
    <property type="match status" value="1"/>
</dbReference>
<feature type="transmembrane region" description="Helical" evidence="3">
    <location>
        <begin position="6"/>
        <end position="27"/>
    </location>
</feature>
<dbReference type="RefSeq" id="WP_011521619.1">
    <property type="nucleotide sequence ID" value="NC_008009.1"/>
</dbReference>
<name>Q1ITI3_KORVE</name>
<sequence>MEQRSFWAGVVFGAGTVAGMWTALHFGRRGGYSPIVRLEKSVQIGRPVDDVFDAWSDFRMVPNHVSMVRNVRVAGSRSHWRVDINDAPFEWDAIITQFIPNEAIGWKSLAGPKHSGRITFSRIGNDTLVHVHMNYVPAGRILRPVFASFAGEMEGFIEQALREFKASMESGGASIRRDENPASATGTYGPGPELISSHENKRFDSPVEHTRPPEAKY</sequence>
<dbReference type="AlphaFoldDB" id="Q1ITI3"/>
<dbReference type="HOGENOM" id="CLU_1270929_0_0_0"/>
<keyword evidence="3" id="KW-1133">Transmembrane helix</keyword>
<proteinExistence type="inferred from homology"/>
<dbReference type="PANTHER" id="PTHR33824">
    <property type="entry name" value="POLYKETIDE CYCLASE/DEHYDRASE AND LIPID TRANSPORT SUPERFAMILY PROTEIN"/>
    <property type="match status" value="1"/>
</dbReference>
<dbReference type="Gene3D" id="3.30.530.20">
    <property type="match status" value="1"/>
</dbReference>
<dbReference type="eggNOG" id="COG5637">
    <property type="taxonomic scope" value="Bacteria"/>
</dbReference>
<protein>
    <submittedName>
        <fullName evidence="5">Cyclase/dehydrase</fullName>
    </submittedName>
</protein>
<feature type="domain" description="Coenzyme Q-binding protein COQ10 START" evidence="4">
    <location>
        <begin position="44"/>
        <end position="151"/>
    </location>
</feature>
<feature type="region of interest" description="Disordered" evidence="2">
    <location>
        <begin position="172"/>
        <end position="217"/>
    </location>
</feature>
<accession>Q1ITI3</accession>
<organism evidence="5 6">
    <name type="scientific">Koribacter versatilis (strain Ellin345)</name>
    <dbReference type="NCBI Taxonomy" id="204669"/>
    <lineage>
        <taxon>Bacteria</taxon>
        <taxon>Pseudomonadati</taxon>
        <taxon>Acidobacteriota</taxon>
        <taxon>Terriglobia</taxon>
        <taxon>Terriglobales</taxon>
        <taxon>Candidatus Korobacteraceae</taxon>
        <taxon>Candidatus Korobacter</taxon>
    </lineage>
</organism>
<dbReference type="EMBL" id="CP000360">
    <property type="protein sequence ID" value="ABF39817.1"/>
    <property type="molecule type" value="Genomic_DNA"/>
</dbReference>
<gene>
    <name evidence="5" type="ordered locus">Acid345_0812</name>
</gene>